<organism evidence="1 2">
    <name type="scientific">Streblomastix strix</name>
    <dbReference type="NCBI Taxonomy" id="222440"/>
    <lineage>
        <taxon>Eukaryota</taxon>
        <taxon>Metamonada</taxon>
        <taxon>Preaxostyla</taxon>
        <taxon>Oxymonadida</taxon>
        <taxon>Streblomastigidae</taxon>
        <taxon>Streblomastix</taxon>
    </lineage>
</organism>
<dbReference type="EMBL" id="SNRW01029332">
    <property type="protein sequence ID" value="KAA6358810.1"/>
    <property type="molecule type" value="Genomic_DNA"/>
</dbReference>
<accession>A0A5J4TLX7</accession>
<comment type="caution">
    <text evidence="1">The sequence shown here is derived from an EMBL/GenBank/DDBJ whole genome shotgun (WGS) entry which is preliminary data.</text>
</comment>
<dbReference type="Proteomes" id="UP000324800">
    <property type="component" value="Unassembled WGS sequence"/>
</dbReference>
<evidence type="ECO:0000313" key="2">
    <source>
        <dbReference type="Proteomes" id="UP000324800"/>
    </source>
</evidence>
<sequence length="191" mass="21526">MPIHVEQQKFSAMCLFKDMYDKSSAVQVAISGQLNTLDCEFQGTYILDNYTNSTNTNESAPNEASNEAVSDSFIDEVIIKHEKQLDSSPQPHYTINNVYNQFIINDFFPSSAYNTFYIVDDCTCRVCVFNLYFESKGLNGRTQEVGHIPDSVIPADGKSLGFPAVVYRTKESIPTDSDDVYKYCASGMYYL</sequence>
<gene>
    <name evidence="1" type="ORF">EZS28_045663</name>
</gene>
<proteinExistence type="predicted"/>
<reference evidence="1 2" key="1">
    <citation type="submission" date="2019-03" db="EMBL/GenBank/DDBJ databases">
        <title>Single cell metagenomics reveals metabolic interactions within the superorganism composed of flagellate Streblomastix strix and complex community of Bacteroidetes bacteria on its surface.</title>
        <authorList>
            <person name="Treitli S.C."/>
            <person name="Kolisko M."/>
            <person name="Husnik F."/>
            <person name="Keeling P."/>
            <person name="Hampl V."/>
        </authorList>
    </citation>
    <scope>NUCLEOTIDE SEQUENCE [LARGE SCALE GENOMIC DNA]</scope>
    <source>
        <strain evidence="1">ST1C</strain>
    </source>
</reference>
<protein>
    <submittedName>
        <fullName evidence="1">Uncharacterized protein</fullName>
    </submittedName>
</protein>
<name>A0A5J4TLX7_9EUKA</name>
<dbReference type="AlphaFoldDB" id="A0A5J4TLX7"/>
<evidence type="ECO:0000313" key="1">
    <source>
        <dbReference type="EMBL" id="KAA6358810.1"/>
    </source>
</evidence>